<evidence type="ECO:0000256" key="1">
    <source>
        <dbReference type="ARBA" id="ARBA00003618"/>
    </source>
</evidence>
<dbReference type="InterPro" id="IPR003395">
    <property type="entry name" value="RecF/RecN/SMC_N"/>
</dbReference>
<reference evidence="12 13" key="1">
    <citation type="submission" date="2019-03" db="EMBL/GenBank/DDBJ databases">
        <title>Genomic Encyclopedia of Type Strains, Phase IV (KMG-IV): sequencing the most valuable type-strain genomes for metagenomic binning, comparative biology and taxonomic classification.</title>
        <authorList>
            <person name="Goeker M."/>
        </authorList>
    </citation>
    <scope>NUCLEOTIDE SEQUENCE [LARGE SCALE GENOMIC DNA]</scope>
    <source>
        <strain evidence="12 13">DSM 20467</strain>
    </source>
</reference>
<evidence type="ECO:0000256" key="2">
    <source>
        <dbReference type="ARBA" id="ARBA00009441"/>
    </source>
</evidence>
<evidence type="ECO:0000313" key="12">
    <source>
        <dbReference type="EMBL" id="TCS79277.1"/>
    </source>
</evidence>
<dbReference type="GO" id="GO:0006281">
    <property type="term" value="P:DNA repair"/>
    <property type="evidence" value="ECO:0007669"/>
    <property type="project" value="UniProtKB-KW"/>
</dbReference>
<dbReference type="PANTHER" id="PTHR11059">
    <property type="entry name" value="DNA REPAIR PROTEIN RECN"/>
    <property type="match status" value="1"/>
</dbReference>
<keyword evidence="4" id="KW-0547">Nucleotide-binding</keyword>
<dbReference type="AlphaFoldDB" id="A0A4R3K8N8"/>
<name>A0A4R3K8N8_9FIRM</name>
<dbReference type="PIRSF" id="PIRSF003128">
    <property type="entry name" value="RecN"/>
    <property type="match status" value="1"/>
</dbReference>
<feature type="coiled-coil region" evidence="10">
    <location>
        <begin position="331"/>
        <end position="372"/>
    </location>
</feature>
<evidence type="ECO:0000256" key="5">
    <source>
        <dbReference type="ARBA" id="ARBA00022763"/>
    </source>
</evidence>
<comment type="function">
    <text evidence="1 9">May be involved in recombinational repair of damaged DNA.</text>
</comment>
<dbReference type="FunFam" id="3.40.50.300:FF:000356">
    <property type="entry name" value="DNA repair protein RecN"/>
    <property type="match status" value="1"/>
</dbReference>
<feature type="domain" description="RecF/RecN/SMC N-terminal" evidence="11">
    <location>
        <begin position="3"/>
        <end position="510"/>
    </location>
</feature>
<dbReference type="CDD" id="cd03241">
    <property type="entry name" value="ABC_RecN"/>
    <property type="match status" value="1"/>
</dbReference>
<keyword evidence="5 9" id="KW-0227">DNA damage</keyword>
<dbReference type="GO" id="GO:0006310">
    <property type="term" value="P:DNA recombination"/>
    <property type="evidence" value="ECO:0007669"/>
    <property type="project" value="InterPro"/>
</dbReference>
<proteinExistence type="inferred from homology"/>
<evidence type="ECO:0000256" key="10">
    <source>
        <dbReference type="SAM" id="Coils"/>
    </source>
</evidence>
<evidence type="ECO:0000256" key="3">
    <source>
        <dbReference type="ARBA" id="ARBA00021315"/>
    </source>
</evidence>
<dbReference type="InterPro" id="IPR004604">
    <property type="entry name" value="DNA_recomb/repair_RecN"/>
</dbReference>
<dbReference type="Pfam" id="PF02463">
    <property type="entry name" value="SMC_N"/>
    <property type="match status" value="1"/>
</dbReference>
<dbReference type="OrthoDB" id="9806954at2"/>
<dbReference type="PANTHER" id="PTHR11059:SF0">
    <property type="entry name" value="DNA REPAIR PROTEIN RECN"/>
    <property type="match status" value="1"/>
</dbReference>
<dbReference type="InterPro" id="IPR027417">
    <property type="entry name" value="P-loop_NTPase"/>
</dbReference>
<evidence type="ECO:0000256" key="9">
    <source>
        <dbReference type="PIRNR" id="PIRNR003128"/>
    </source>
</evidence>
<keyword evidence="13" id="KW-1185">Reference proteome</keyword>
<evidence type="ECO:0000256" key="8">
    <source>
        <dbReference type="ARBA" id="ARBA00033408"/>
    </source>
</evidence>
<dbReference type="EMBL" id="SMAA01000007">
    <property type="protein sequence ID" value="TCS79277.1"/>
    <property type="molecule type" value="Genomic_DNA"/>
</dbReference>
<evidence type="ECO:0000256" key="4">
    <source>
        <dbReference type="ARBA" id="ARBA00022741"/>
    </source>
</evidence>
<dbReference type="RefSeq" id="WP_132548987.1">
    <property type="nucleotide sequence ID" value="NZ_SMAA01000007.1"/>
</dbReference>
<protein>
    <recommendedName>
        <fullName evidence="3 9">DNA repair protein RecN</fullName>
    </recommendedName>
    <alternativeName>
        <fullName evidence="8 9">Recombination protein N</fullName>
    </alternativeName>
</protein>
<gene>
    <name evidence="12" type="ORF">EDC37_10743</name>
</gene>
<dbReference type="Gene3D" id="3.40.50.300">
    <property type="entry name" value="P-loop containing nucleotide triphosphate hydrolases"/>
    <property type="match status" value="2"/>
</dbReference>
<keyword evidence="7 9" id="KW-0234">DNA repair</keyword>
<evidence type="ECO:0000259" key="11">
    <source>
        <dbReference type="Pfam" id="PF02463"/>
    </source>
</evidence>
<sequence>MLKTLTVWNLALIDHLQVNFDNGLNILTGETGAGKSLLLGALGLLMGQRSNTETIRNGGSYLRVEAVCTIDSKMIHNFLEEKAILDETDEIIIVRQINKNGRNIIQINGCQVTVAVLKELGELLIDIHGQNENQSLLRPEEQLALVDRAAPDFEECMKKYQEAYSRYKMAVKALTEKEDASKNYAERIEMLRWQNDEIEAIAIQPDEDKKLEEQIKKLSNAEKIADLVKSTHMLLSDDSSNAAVLTSLSQIQKNLEALLKYDQSFANTKKVIDDAYIQLQETSYEVRDYIDSIDYEPAKLNSLLRRSDDIERLCRKYGPEVDDVLAYQKRIRDELDEIENYDIIINNLRAEVDSAEEKLKKAAGELKNLRKTTAASLSGLIREQLLDLGMHDAQFVIEITDTQEYSKTGTENAQILFCANIGEECRPLQKTASGGELSRIALAIKTVTAANDSVGIMVFDEIDAGIGGKTAQMVAERIVKIAAFKQVLCITHLPQIACMADAHFYIDKVVQQEHTITRIKRLSSGEQLNEIARMASGIDITAASLDNAMEMLNNAKLKKRLQKK</sequence>
<evidence type="ECO:0000313" key="13">
    <source>
        <dbReference type="Proteomes" id="UP000295188"/>
    </source>
</evidence>
<dbReference type="GO" id="GO:0043590">
    <property type="term" value="C:bacterial nucleoid"/>
    <property type="evidence" value="ECO:0007669"/>
    <property type="project" value="TreeGrafter"/>
</dbReference>
<comment type="caution">
    <text evidence="12">The sequence shown here is derived from an EMBL/GenBank/DDBJ whole genome shotgun (WGS) entry which is preliminary data.</text>
</comment>
<dbReference type="GO" id="GO:0009432">
    <property type="term" value="P:SOS response"/>
    <property type="evidence" value="ECO:0007669"/>
    <property type="project" value="TreeGrafter"/>
</dbReference>
<organism evidence="12 13">
    <name type="scientific">Pectinatus cerevisiiphilus</name>
    <dbReference type="NCBI Taxonomy" id="86956"/>
    <lineage>
        <taxon>Bacteria</taxon>
        <taxon>Bacillati</taxon>
        <taxon>Bacillota</taxon>
        <taxon>Negativicutes</taxon>
        <taxon>Selenomonadales</taxon>
        <taxon>Selenomonadaceae</taxon>
        <taxon>Pectinatus</taxon>
    </lineage>
</organism>
<dbReference type="GO" id="GO:0005524">
    <property type="term" value="F:ATP binding"/>
    <property type="evidence" value="ECO:0007669"/>
    <property type="project" value="UniProtKB-KW"/>
</dbReference>
<evidence type="ECO:0000256" key="7">
    <source>
        <dbReference type="ARBA" id="ARBA00023204"/>
    </source>
</evidence>
<dbReference type="NCBIfam" id="TIGR00634">
    <property type="entry name" value="recN"/>
    <property type="match status" value="1"/>
</dbReference>
<keyword evidence="10" id="KW-0175">Coiled coil</keyword>
<dbReference type="SUPFAM" id="SSF52540">
    <property type="entry name" value="P-loop containing nucleoside triphosphate hydrolases"/>
    <property type="match status" value="2"/>
</dbReference>
<keyword evidence="6" id="KW-0067">ATP-binding</keyword>
<evidence type="ECO:0000256" key="6">
    <source>
        <dbReference type="ARBA" id="ARBA00022840"/>
    </source>
</evidence>
<dbReference type="Proteomes" id="UP000295188">
    <property type="component" value="Unassembled WGS sequence"/>
</dbReference>
<comment type="similarity">
    <text evidence="2 9">Belongs to the RecN family.</text>
</comment>
<dbReference type="FunFam" id="3.40.50.300:FF:000319">
    <property type="entry name" value="DNA repair protein RecN"/>
    <property type="match status" value="1"/>
</dbReference>
<accession>A0A4R3K8N8</accession>